<dbReference type="Pfam" id="PF01494">
    <property type="entry name" value="FAD_binding_3"/>
    <property type="match status" value="1"/>
</dbReference>
<comment type="caution">
    <text evidence="7">The sequence shown here is derived from an EMBL/GenBank/DDBJ whole genome shotgun (WGS) entry which is preliminary data.</text>
</comment>
<dbReference type="SUPFAM" id="SSF51905">
    <property type="entry name" value="FAD/NAD(P)-binding domain"/>
    <property type="match status" value="1"/>
</dbReference>
<keyword evidence="4 7" id="KW-0560">Oxidoreductase</keyword>
<evidence type="ECO:0000313" key="8">
    <source>
        <dbReference type="Proteomes" id="UP000548867"/>
    </source>
</evidence>
<dbReference type="InterPro" id="IPR002938">
    <property type="entry name" value="FAD-bd"/>
</dbReference>
<evidence type="ECO:0000256" key="3">
    <source>
        <dbReference type="ARBA" id="ARBA00022827"/>
    </source>
</evidence>
<dbReference type="GO" id="GO:0071949">
    <property type="term" value="F:FAD binding"/>
    <property type="evidence" value="ECO:0007669"/>
    <property type="project" value="InterPro"/>
</dbReference>
<dbReference type="SUPFAM" id="SSF54373">
    <property type="entry name" value="FAD-linked reductases, C-terminal domain"/>
    <property type="match status" value="1"/>
</dbReference>
<dbReference type="PANTHER" id="PTHR13789">
    <property type="entry name" value="MONOOXYGENASE"/>
    <property type="match status" value="1"/>
</dbReference>
<evidence type="ECO:0000256" key="1">
    <source>
        <dbReference type="ARBA" id="ARBA00001974"/>
    </source>
</evidence>
<evidence type="ECO:0000313" key="7">
    <source>
        <dbReference type="EMBL" id="MBB3954187.1"/>
    </source>
</evidence>
<evidence type="ECO:0000256" key="5">
    <source>
        <dbReference type="ARBA" id="ARBA00023033"/>
    </source>
</evidence>
<keyword evidence="5" id="KW-0503">Monooxygenase</keyword>
<evidence type="ECO:0000256" key="4">
    <source>
        <dbReference type="ARBA" id="ARBA00023002"/>
    </source>
</evidence>
<evidence type="ECO:0000256" key="2">
    <source>
        <dbReference type="ARBA" id="ARBA00022630"/>
    </source>
</evidence>
<accession>A0A7W6CMG8</accession>
<dbReference type="AlphaFoldDB" id="A0A7W6CMG8"/>
<organism evidence="7 8">
    <name type="scientific">Novosphingobium sediminicola</name>
    <dbReference type="NCBI Taxonomy" id="563162"/>
    <lineage>
        <taxon>Bacteria</taxon>
        <taxon>Pseudomonadati</taxon>
        <taxon>Pseudomonadota</taxon>
        <taxon>Alphaproteobacteria</taxon>
        <taxon>Sphingomonadales</taxon>
        <taxon>Sphingomonadaceae</taxon>
        <taxon>Novosphingobium</taxon>
    </lineage>
</organism>
<dbReference type="PRINTS" id="PR00420">
    <property type="entry name" value="RNGMNOXGNASE"/>
</dbReference>
<dbReference type="PANTHER" id="PTHR13789:SF318">
    <property type="entry name" value="GERANYLGERANYL DIPHOSPHATE REDUCTASE"/>
    <property type="match status" value="1"/>
</dbReference>
<keyword evidence="8" id="KW-1185">Reference proteome</keyword>
<dbReference type="EMBL" id="JACIDX010000003">
    <property type="protein sequence ID" value="MBB3954187.1"/>
    <property type="molecule type" value="Genomic_DNA"/>
</dbReference>
<dbReference type="GO" id="GO:0018658">
    <property type="term" value="F:salicylate 1-monooxygenase activity"/>
    <property type="evidence" value="ECO:0007669"/>
    <property type="project" value="UniProtKB-EC"/>
</dbReference>
<keyword evidence="3" id="KW-0274">FAD</keyword>
<gene>
    <name evidence="7" type="ORF">GGR38_001114</name>
</gene>
<proteinExistence type="predicted"/>
<reference evidence="7 8" key="1">
    <citation type="submission" date="2020-08" db="EMBL/GenBank/DDBJ databases">
        <title>Genomic Encyclopedia of Type Strains, Phase IV (KMG-IV): sequencing the most valuable type-strain genomes for metagenomic binning, comparative biology and taxonomic classification.</title>
        <authorList>
            <person name="Goeker M."/>
        </authorList>
    </citation>
    <scope>NUCLEOTIDE SEQUENCE [LARGE SCALE GENOMIC DNA]</scope>
    <source>
        <strain evidence="7 8">DSM 27057</strain>
    </source>
</reference>
<dbReference type="EC" id="1.14.13.1" evidence="7"/>
<protein>
    <submittedName>
        <fullName evidence="7">Salicylate hydroxylase</fullName>
        <ecNumber evidence="7">1.14.13.1</ecNumber>
    </submittedName>
</protein>
<dbReference type="Gene3D" id="3.50.50.60">
    <property type="entry name" value="FAD/NAD(P)-binding domain"/>
    <property type="match status" value="1"/>
</dbReference>
<dbReference type="Proteomes" id="UP000548867">
    <property type="component" value="Unassembled WGS sequence"/>
</dbReference>
<name>A0A7W6CMG8_9SPHN</name>
<feature type="domain" description="FAD-binding" evidence="6">
    <location>
        <begin position="7"/>
        <end position="342"/>
    </location>
</feature>
<dbReference type="InterPro" id="IPR050493">
    <property type="entry name" value="FAD-dep_Monooxygenase_BioMet"/>
</dbReference>
<dbReference type="InterPro" id="IPR036188">
    <property type="entry name" value="FAD/NAD-bd_sf"/>
</dbReference>
<sequence>MSKPQTILIVGGGVAGMTASAALAQQGFKVTLLESAPQFGEIGAGLTLTPNAMKGLDFIGICEEAAAVAVEPTRQRIQHWQDGRTLVAFDRSTQREKYGAPYITVHRADLHGVMTRAAERAGVEMIAGAAVVSSEGTTVTLADGRQFSADVLIGADGVKSTIRQRFGDDAPHFTGHVAWRCLVPVTPEIQDLSDFPGIIIGPGAMMNRYNVRGSKVMNFVFFARQEGWNQEGWMTPADPEELQAIYGHWCEDAQRLLKAAMAQPMFKWAINARKPMPTWVLDGNVTLIGDAAHAMTPFLGHGAACGIEDAVVLARALAASDSAVEGLARYEKARHERATFIQQESNANADRMQGQNTDFFGLEGMKDEESLGLFLYDPRKVEV</sequence>
<evidence type="ECO:0000259" key="6">
    <source>
        <dbReference type="Pfam" id="PF01494"/>
    </source>
</evidence>
<dbReference type="RefSeq" id="WP_183623497.1">
    <property type="nucleotide sequence ID" value="NZ_JACIDX010000003.1"/>
</dbReference>
<comment type="cofactor">
    <cofactor evidence="1">
        <name>FAD</name>
        <dbReference type="ChEBI" id="CHEBI:57692"/>
    </cofactor>
</comment>
<keyword evidence="2" id="KW-0285">Flavoprotein</keyword>